<gene>
    <name evidence="2" type="primary">LOC107956618</name>
</gene>
<evidence type="ECO:0000313" key="2">
    <source>
        <dbReference type="RefSeq" id="XP_016747708.1"/>
    </source>
</evidence>
<dbReference type="PANTHER" id="PTHR47592:SF27">
    <property type="entry name" value="OS08G0421700 PROTEIN"/>
    <property type="match status" value="1"/>
</dbReference>
<keyword evidence="1" id="KW-1185">Reference proteome</keyword>
<name>A0A1U8PBL9_GOSHI</name>
<organism evidence="1 2">
    <name type="scientific">Gossypium hirsutum</name>
    <name type="common">Upland cotton</name>
    <name type="synonym">Gossypium mexicanum</name>
    <dbReference type="NCBI Taxonomy" id="3635"/>
    <lineage>
        <taxon>Eukaryota</taxon>
        <taxon>Viridiplantae</taxon>
        <taxon>Streptophyta</taxon>
        <taxon>Embryophyta</taxon>
        <taxon>Tracheophyta</taxon>
        <taxon>Spermatophyta</taxon>
        <taxon>Magnoliopsida</taxon>
        <taxon>eudicotyledons</taxon>
        <taxon>Gunneridae</taxon>
        <taxon>Pentapetalae</taxon>
        <taxon>rosids</taxon>
        <taxon>malvids</taxon>
        <taxon>Malvales</taxon>
        <taxon>Malvaceae</taxon>
        <taxon>Malvoideae</taxon>
        <taxon>Gossypium</taxon>
    </lineage>
</organism>
<dbReference type="PaxDb" id="3635-A0A1U8PBL9"/>
<protein>
    <recommendedName>
        <fullName evidence="3">Retrovirus-related Pol polyprotein from transposon TNT 1-94</fullName>
    </recommendedName>
</protein>
<evidence type="ECO:0008006" key="3">
    <source>
        <dbReference type="Google" id="ProtNLM"/>
    </source>
</evidence>
<reference evidence="2" key="2">
    <citation type="submission" date="2025-08" db="UniProtKB">
        <authorList>
            <consortium name="RefSeq"/>
        </authorList>
    </citation>
    <scope>IDENTIFICATION</scope>
</reference>
<dbReference type="RefSeq" id="XP_016747708.1">
    <property type="nucleotide sequence ID" value="XM_016892219.1"/>
</dbReference>
<dbReference type="PANTHER" id="PTHR47592">
    <property type="entry name" value="PBF68 PROTEIN"/>
    <property type="match status" value="1"/>
</dbReference>
<dbReference type="GeneID" id="107956618"/>
<proteinExistence type="predicted"/>
<dbReference type="Proteomes" id="UP000818029">
    <property type="component" value="Chromosome A11"/>
</dbReference>
<evidence type="ECO:0000313" key="1">
    <source>
        <dbReference type="Proteomes" id="UP000818029"/>
    </source>
</evidence>
<sequence length="208" mass="23953">METPINSINSQSEALVQMQSSIQNSVLAMVVAVSHNEKPAKFSGQNFKTWQQKMLFYLTILNLAKFLKDEPPTIKEGKVDEVTAFAAVKAWKHSNFLCRNYIMNGLSDALYKVYIVMKTAMELWTLLDHKYKAEDYGTKKFLVVKFLNFVMVDSKLVVNQVQEFQLIIHEILAKGIISESFQVAAIIEKLTLAWNYFKNYLKHKGKEM</sequence>
<dbReference type="KEGG" id="ghi:107956618"/>
<accession>A0A1U8PBL9</accession>
<dbReference type="Pfam" id="PF14223">
    <property type="entry name" value="Retrotran_gag_2"/>
    <property type="match status" value="1"/>
</dbReference>
<dbReference type="AlphaFoldDB" id="A0A1U8PBL9"/>
<reference evidence="1" key="1">
    <citation type="journal article" date="2020" name="Nat. Genet.">
        <title>Genomic diversifications of five Gossypium allopolyploid species and their impact on cotton improvement.</title>
        <authorList>
            <person name="Chen Z.J."/>
            <person name="Sreedasyam A."/>
            <person name="Ando A."/>
            <person name="Song Q."/>
            <person name="De Santiago L.M."/>
            <person name="Hulse-Kemp A.M."/>
            <person name="Ding M."/>
            <person name="Ye W."/>
            <person name="Kirkbride R.C."/>
            <person name="Jenkins J."/>
            <person name="Plott C."/>
            <person name="Lovell J."/>
            <person name="Lin Y.M."/>
            <person name="Vaughn R."/>
            <person name="Liu B."/>
            <person name="Simpson S."/>
            <person name="Scheffler B.E."/>
            <person name="Wen L."/>
            <person name="Saski C.A."/>
            <person name="Grover C.E."/>
            <person name="Hu G."/>
            <person name="Conover J.L."/>
            <person name="Carlson J.W."/>
            <person name="Shu S."/>
            <person name="Boston L.B."/>
            <person name="Williams M."/>
            <person name="Peterson D.G."/>
            <person name="McGee K."/>
            <person name="Jones D.C."/>
            <person name="Wendel J.F."/>
            <person name="Stelly D.M."/>
            <person name="Grimwood J."/>
            <person name="Schmutz J."/>
        </authorList>
    </citation>
    <scope>NUCLEOTIDE SEQUENCE [LARGE SCALE GENOMIC DNA]</scope>
    <source>
        <strain evidence="1">cv. TM-1</strain>
    </source>
</reference>